<name>A0A379F474_9BACT</name>
<protein>
    <submittedName>
        <fullName evidence="1">Uncharacterized protein</fullName>
    </submittedName>
</protein>
<dbReference type="Proteomes" id="UP000254235">
    <property type="component" value="Unassembled WGS sequence"/>
</dbReference>
<accession>A0A379F474</accession>
<evidence type="ECO:0000313" key="2">
    <source>
        <dbReference type="Proteomes" id="UP000254235"/>
    </source>
</evidence>
<sequence length="68" mass="8128">MRTLLRWFLMEIIRKELSEKNFRAIANLIMDSKNYILPQMQIINTFIHSVRITTILFVRTLFGNVSLN</sequence>
<reference evidence="1 2" key="1">
    <citation type="submission" date="2018-06" db="EMBL/GenBank/DDBJ databases">
        <authorList>
            <consortium name="Pathogen Informatics"/>
            <person name="Doyle S."/>
        </authorList>
    </citation>
    <scope>NUCLEOTIDE SEQUENCE [LARGE SCALE GENOMIC DNA]</scope>
    <source>
        <strain evidence="1 2">NCTC13043</strain>
    </source>
</reference>
<evidence type="ECO:0000313" key="1">
    <source>
        <dbReference type="EMBL" id="SUC13203.1"/>
    </source>
</evidence>
<gene>
    <name evidence="1" type="ORF">NCTC13043_01828</name>
</gene>
<dbReference type="AlphaFoldDB" id="A0A379F474"/>
<proteinExistence type="predicted"/>
<dbReference type="EMBL" id="UGTP01000001">
    <property type="protein sequence ID" value="SUC13203.1"/>
    <property type="molecule type" value="Genomic_DNA"/>
</dbReference>
<organism evidence="1 2">
    <name type="scientific">Prevotella pallens</name>
    <dbReference type="NCBI Taxonomy" id="60133"/>
    <lineage>
        <taxon>Bacteria</taxon>
        <taxon>Pseudomonadati</taxon>
        <taxon>Bacteroidota</taxon>
        <taxon>Bacteroidia</taxon>
        <taxon>Bacteroidales</taxon>
        <taxon>Prevotellaceae</taxon>
        <taxon>Prevotella</taxon>
    </lineage>
</organism>